<feature type="chain" id="PRO_5015590958" evidence="1">
    <location>
        <begin position="18"/>
        <end position="160"/>
    </location>
</feature>
<feature type="signal peptide" evidence="1">
    <location>
        <begin position="1"/>
        <end position="17"/>
    </location>
</feature>
<sequence>MKRFIACLFLFANVAMGQSWGPMLDQQNTMLSQQNNMLTNLTTDGYITLPGNLTTLLGTGTRQQVRNTSIGNAHEIWAGTPDGNQLLTMRGGEFSITVAAAGQVIAIPHGLGYEPKFYMVNVLSPSGYAYTATKTATYLILTIPSQLTLGTTFKGLWLAR</sequence>
<accession>A0A2T0S8V1</accession>
<dbReference type="RefSeq" id="WP_106140095.1">
    <property type="nucleotide sequence ID" value="NZ_PVTE01000025.1"/>
</dbReference>
<name>A0A2T0S8V1_9BACT</name>
<protein>
    <submittedName>
        <fullName evidence="2">Uncharacterized protein</fullName>
    </submittedName>
</protein>
<gene>
    <name evidence="2" type="ORF">CLV58_12578</name>
</gene>
<evidence type="ECO:0000313" key="3">
    <source>
        <dbReference type="Proteomes" id="UP000238375"/>
    </source>
</evidence>
<dbReference type="Proteomes" id="UP000238375">
    <property type="component" value="Unassembled WGS sequence"/>
</dbReference>
<evidence type="ECO:0000313" key="2">
    <source>
        <dbReference type="EMBL" id="PRY29816.1"/>
    </source>
</evidence>
<dbReference type="EMBL" id="PVTE01000025">
    <property type="protein sequence ID" value="PRY29816.1"/>
    <property type="molecule type" value="Genomic_DNA"/>
</dbReference>
<comment type="caution">
    <text evidence="2">The sequence shown here is derived from an EMBL/GenBank/DDBJ whole genome shotgun (WGS) entry which is preliminary data.</text>
</comment>
<evidence type="ECO:0000256" key="1">
    <source>
        <dbReference type="SAM" id="SignalP"/>
    </source>
</evidence>
<dbReference type="AlphaFoldDB" id="A0A2T0S8V1"/>
<reference evidence="2 3" key="1">
    <citation type="submission" date="2018-03" db="EMBL/GenBank/DDBJ databases">
        <title>Genomic Encyclopedia of Archaeal and Bacterial Type Strains, Phase II (KMG-II): from individual species to whole genera.</title>
        <authorList>
            <person name="Goeker M."/>
        </authorList>
    </citation>
    <scope>NUCLEOTIDE SEQUENCE [LARGE SCALE GENOMIC DNA]</scope>
    <source>
        <strain evidence="2 3">DSM 28354</strain>
    </source>
</reference>
<keyword evidence="1" id="KW-0732">Signal</keyword>
<organism evidence="2 3">
    <name type="scientific">Spirosoma oryzae</name>
    <dbReference type="NCBI Taxonomy" id="1469603"/>
    <lineage>
        <taxon>Bacteria</taxon>
        <taxon>Pseudomonadati</taxon>
        <taxon>Bacteroidota</taxon>
        <taxon>Cytophagia</taxon>
        <taxon>Cytophagales</taxon>
        <taxon>Cytophagaceae</taxon>
        <taxon>Spirosoma</taxon>
    </lineage>
</organism>
<proteinExistence type="predicted"/>
<keyword evidence="3" id="KW-1185">Reference proteome</keyword>